<evidence type="ECO:0000256" key="1">
    <source>
        <dbReference type="ARBA" id="ARBA00022676"/>
    </source>
</evidence>
<dbReference type="InterPro" id="IPR002201">
    <property type="entry name" value="Glyco_trans_9"/>
</dbReference>
<comment type="caution">
    <text evidence="3">The sequence shown here is derived from an EMBL/GenBank/DDBJ whole genome shotgun (WGS) entry which is preliminary data.</text>
</comment>
<organism evidence="3 4">
    <name type="scientific">Georgfuchsia toluolica</name>
    <dbReference type="NCBI Taxonomy" id="424218"/>
    <lineage>
        <taxon>Bacteria</taxon>
        <taxon>Pseudomonadati</taxon>
        <taxon>Pseudomonadota</taxon>
        <taxon>Betaproteobacteria</taxon>
        <taxon>Nitrosomonadales</taxon>
        <taxon>Sterolibacteriaceae</taxon>
        <taxon>Georgfuchsia</taxon>
    </lineage>
</organism>
<dbReference type="PANTHER" id="PTHR30160">
    <property type="entry name" value="TETRAACYLDISACCHARIDE 4'-KINASE-RELATED"/>
    <property type="match status" value="1"/>
</dbReference>
<dbReference type="CDD" id="cd03789">
    <property type="entry name" value="GT9_LPS_heptosyltransferase"/>
    <property type="match status" value="1"/>
</dbReference>
<evidence type="ECO:0000313" key="4">
    <source>
        <dbReference type="Proteomes" id="UP000742786"/>
    </source>
</evidence>
<dbReference type="AlphaFoldDB" id="A0A916N9M1"/>
<dbReference type="PANTHER" id="PTHR30160:SF1">
    <property type="entry name" value="LIPOPOLYSACCHARIDE 1,2-N-ACETYLGLUCOSAMINETRANSFERASE-RELATED"/>
    <property type="match status" value="1"/>
</dbReference>
<dbReference type="EMBL" id="CAJQUM010000001">
    <property type="protein sequence ID" value="CAG4884155.1"/>
    <property type="molecule type" value="Genomic_DNA"/>
</dbReference>
<reference evidence="3" key="1">
    <citation type="submission" date="2021-04" db="EMBL/GenBank/DDBJ databases">
        <authorList>
            <person name="Hornung B."/>
        </authorList>
    </citation>
    <scope>NUCLEOTIDE SEQUENCE</scope>
    <source>
        <strain evidence="3">G5G6</strain>
    </source>
</reference>
<dbReference type="Gene3D" id="3.40.50.2000">
    <property type="entry name" value="Glycogen Phosphorylase B"/>
    <property type="match status" value="2"/>
</dbReference>
<dbReference type="GO" id="GO:0009244">
    <property type="term" value="P:lipopolysaccharide core region biosynthetic process"/>
    <property type="evidence" value="ECO:0007669"/>
    <property type="project" value="TreeGrafter"/>
</dbReference>
<proteinExistence type="predicted"/>
<dbReference type="SUPFAM" id="SSF53756">
    <property type="entry name" value="UDP-Glycosyltransferase/glycogen phosphorylase"/>
    <property type="match status" value="1"/>
</dbReference>
<dbReference type="GO" id="GO:0005829">
    <property type="term" value="C:cytosol"/>
    <property type="evidence" value="ECO:0007669"/>
    <property type="project" value="TreeGrafter"/>
</dbReference>
<sequence length="388" mass="42894">MKPRFLDRMLNNSRVPGRLLVFILLIMRLPTRWFRHPVPPRNILVLHHLLLGDTIMLAGLLAKLRQGFPEAAIHLATPPATVPLFAGRPYDVHAHPFNPKRLASLLALFRLPRPDLVIIPAENRYSPLAASLGARWIVGFEGDTPAWKNWLIDELRPYPANPTAWPDMAASLAEGPPPKAFQTRDWPAPPCRDFSMPPKPYCVLHVGASSPLRHWIPERWRGLAAWLEDQGYAIVWSGGPGEEALVRQCDPNGEYLSFAGKLDLVQLWHLLAGATLLISPDTGIAHLSKATGTPSVTLFGPGSAIIYGPGQFWREHPYRAVTIAEFPCRDGRMLFERTTVNWVRHCARPASACAKALCMEALTLAAVQDAVSALLPTLTAEQPGPPVE</sequence>
<dbReference type="RefSeq" id="WP_220636030.1">
    <property type="nucleotide sequence ID" value="NZ_CAJQUM010000001.1"/>
</dbReference>
<protein>
    <submittedName>
        <fullName evidence="3">Heptosyltransferase</fullName>
    </submittedName>
</protein>
<dbReference type="Proteomes" id="UP000742786">
    <property type="component" value="Unassembled WGS sequence"/>
</dbReference>
<evidence type="ECO:0000313" key="3">
    <source>
        <dbReference type="EMBL" id="CAG4884155.1"/>
    </source>
</evidence>
<dbReference type="InterPro" id="IPR051199">
    <property type="entry name" value="LPS_LOS_Heptosyltrfase"/>
</dbReference>
<dbReference type="GO" id="GO:0008713">
    <property type="term" value="F:ADP-heptose-lipopolysaccharide heptosyltransferase activity"/>
    <property type="evidence" value="ECO:0007669"/>
    <property type="project" value="TreeGrafter"/>
</dbReference>
<name>A0A916N9M1_9PROT</name>
<dbReference type="Pfam" id="PF01075">
    <property type="entry name" value="Glyco_transf_9"/>
    <property type="match status" value="1"/>
</dbReference>
<keyword evidence="4" id="KW-1185">Reference proteome</keyword>
<keyword evidence="2" id="KW-0808">Transferase</keyword>
<evidence type="ECO:0000256" key="2">
    <source>
        <dbReference type="ARBA" id="ARBA00022679"/>
    </source>
</evidence>
<accession>A0A916N9M1</accession>
<keyword evidence="1" id="KW-0328">Glycosyltransferase</keyword>
<gene>
    <name evidence="3" type="ORF">GTOL_12038</name>
</gene>